<reference evidence="3" key="1">
    <citation type="submission" date="2020-10" db="EMBL/GenBank/DDBJ databases">
        <authorList>
            <person name="Gilroy R."/>
        </authorList>
    </citation>
    <scope>NUCLEOTIDE SEQUENCE</scope>
    <source>
        <strain evidence="3">D5-748</strain>
    </source>
</reference>
<protein>
    <submittedName>
        <fullName evidence="3">SusE domain-containing protein</fullName>
    </submittedName>
</protein>
<name>A0A9D9EG72_9BACT</name>
<evidence type="ECO:0000256" key="1">
    <source>
        <dbReference type="SAM" id="SignalP"/>
    </source>
</evidence>
<gene>
    <name evidence="3" type="ORF">IAC23_09715</name>
</gene>
<feature type="domain" description="SusE outer membrane protein" evidence="2">
    <location>
        <begin position="31"/>
        <end position="141"/>
    </location>
</feature>
<proteinExistence type="predicted"/>
<keyword evidence="1" id="KW-0732">Signal</keyword>
<dbReference type="InterPro" id="IPR025970">
    <property type="entry name" value="SusE"/>
</dbReference>
<dbReference type="Pfam" id="PF14292">
    <property type="entry name" value="SusE"/>
    <property type="match status" value="1"/>
</dbReference>
<reference evidence="3" key="2">
    <citation type="journal article" date="2021" name="PeerJ">
        <title>Extensive microbial diversity within the chicken gut microbiome revealed by metagenomics and culture.</title>
        <authorList>
            <person name="Gilroy R."/>
            <person name="Ravi A."/>
            <person name="Getino M."/>
            <person name="Pursley I."/>
            <person name="Horton D.L."/>
            <person name="Alikhan N.F."/>
            <person name="Baker D."/>
            <person name="Gharbi K."/>
            <person name="Hall N."/>
            <person name="Watson M."/>
            <person name="Adriaenssens E.M."/>
            <person name="Foster-Nyarko E."/>
            <person name="Jarju S."/>
            <person name="Secka A."/>
            <person name="Antonio M."/>
            <person name="Oren A."/>
            <person name="Chaudhuri R.R."/>
            <person name="La Ragione R."/>
            <person name="Hildebrand F."/>
            <person name="Pallen M.J."/>
        </authorList>
    </citation>
    <scope>NUCLEOTIDE SEQUENCE</scope>
    <source>
        <strain evidence="3">D5-748</strain>
    </source>
</reference>
<sequence length="421" mass="46205">MKRIYTKILMLSSLAAVLASCAYDPYKTDIPKVEETMNLTASVESFALTEDNLDEVAVSFSWTPARHLSEDYLLTYTAELDVVGNNFGSTTVITSGTGFDFEYDEDAGVYSCSFTGEQINNWYNDRWSLPVNAAFSLEFRVVASWTGGPTYEMPEVRQVTVSALPVQVIIFDADEMSLAGTAISTETEIIPTLENTNQYAWYGALTPGELLIPVKYDGVDYYIYPTGDGTLKDGQPDGVEMGSEERGWAIPESGNYRVVVNMEQRTVTIYSAATDLQPKVVTFQPNGTEGIAPATVTVTNLWAYGAGTNWGVRNLQLTQSLADPQVLVYSGDAISSGMKFCVASSFTSDDGTEYNQNNAYCYTCPLTADGKRQNLSIQSDRVETLWGGSDGETRNSYITIPSGTNFIIFDLRNMTIMASSR</sequence>
<evidence type="ECO:0000313" key="4">
    <source>
        <dbReference type="Proteomes" id="UP000823619"/>
    </source>
</evidence>
<evidence type="ECO:0000259" key="2">
    <source>
        <dbReference type="Pfam" id="PF14292"/>
    </source>
</evidence>
<dbReference type="AlphaFoldDB" id="A0A9D9EG72"/>
<dbReference type="Proteomes" id="UP000823619">
    <property type="component" value="Unassembled WGS sequence"/>
</dbReference>
<comment type="caution">
    <text evidence="3">The sequence shown here is derived from an EMBL/GenBank/DDBJ whole genome shotgun (WGS) entry which is preliminary data.</text>
</comment>
<feature type="signal peptide" evidence="1">
    <location>
        <begin position="1"/>
        <end position="22"/>
    </location>
</feature>
<feature type="chain" id="PRO_5039173076" evidence="1">
    <location>
        <begin position="23"/>
        <end position="421"/>
    </location>
</feature>
<accession>A0A9D9EG72</accession>
<dbReference type="EMBL" id="JADIMO010000124">
    <property type="protein sequence ID" value="MBO8445946.1"/>
    <property type="molecule type" value="Genomic_DNA"/>
</dbReference>
<organism evidence="3 4">
    <name type="scientific">Candidatus Cryptobacteroides merdavium</name>
    <dbReference type="NCBI Taxonomy" id="2840769"/>
    <lineage>
        <taxon>Bacteria</taxon>
        <taxon>Pseudomonadati</taxon>
        <taxon>Bacteroidota</taxon>
        <taxon>Bacteroidia</taxon>
        <taxon>Bacteroidales</taxon>
        <taxon>Candidatus Cryptobacteroides</taxon>
    </lineage>
</organism>
<dbReference type="PROSITE" id="PS51257">
    <property type="entry name" value="PROKAR_LIPOPROTEIN"/>
    <property type="match status" value="1"/>
</dbReference>
<evidence type="ECO:0000313" key="3">
    <source>
        <dbReference type="EMBL" id="MBO8445946.1"/>
    </source>
</evidence>